<dbReference type="RefSeq" id="WP_286055144.1">
    <property type="nucleotide sequence ID" value="NZ_JASVWF010000005.1"/>
</dbReference>
<dbReference type="InterPro" id="IPR036390">
    <property type="entry name" value="WH_DNA-bd_sf"/>
</dbReference>
<keyword evidence="3" id="KW-1185">Reference proteome</keyword>
<comment type="caution">
    <text evidence="2">The sequence shown here is derived from an EMBL/GenBank/DDBJ whole genome shotgun (WGS) entry which is preliminary data.</text>
</comment>
<sequence>MSDAAQQSAPVAPVWTDDRITDLTAWMLIRASLVFAPRLAHALAPTGLTPTQFGVLVQLENSPGIAQAALARRCLMTPQSMGEVLPALVDSGLVVRGTRSGRGHPIPVHITDAGRDLLLAATPAVEAANTSEALGLDPEERETLNRLLQKLALAED</sequence>
<reference evidence="2 3" key="1">
    <citation type="submission" date="2023-06" db="EMBL/GenBank/DDBJ databases">
        <title>Actinomycetospora Odt1-22.</title>
        <authorList>
            <person name="Supong K."/>
        </authorList>
    </citation>
    <scope>NUCLEOTIDE SEQUENCE [LARGE SCALE GENOMIC DNA]</scope>
    <source>
        <strain evidence="2 3">Odt1-22</strain>
    </source>
</reference>
<organism evidence="2 3">
    <name type="scientific">Actinomycetospora termitidis</name>
    <dbReference type="NCBI Taxonomy" id="3053470"/>
    <lineage>
        <taxon>Bacteria</taxon>
        <taxon>Bacillati</taxon>
        <taxon>Actinomycetota</taxon>
        <taxon>Actinomycetes</taxon>
        <taxon>Pseudonocardiales</taxon>
        <taxon>Pseudonocardiaceae</taxon>
        <taxon>Actinomycetospora</taxon>
    </lineage>
</organism>
<dbReference type="EMBL" id="JASVWF010000005">
    <property type="protein sequence ID" value="MDL5158605.1"/>
    <property type="molecule type" value="Genomic_DNA"/>
</dbReference>
<dbReference type="Pfam" id="PF12802">
    <property type="entry name" value="MarR_2"/>
    <property type="match status" value="1"/>
</dbReference>
<evidence type="ECO:0000259" key="1">
    <source>
        <dbReference type="PROSITE" id="PS50995"/>
    </source>
</evidence>
<dbReference type="Gene3D" id="1.10.10.10">
    <property type="entry name" value="Winged helix-like DNA-binding domain superfamily/Winged helix DNA-binding domain"/>
    <property type="match status" value="1"/>
</dbReference>
<gene>
    <name evidence="2" type="ORF">QRT03_21740</name>
</gene>
<evidence type="ECO:0000313" key="3">
    <source>
        <dbReference type="Proteomes" id="UP001231924"/>
    </source>
</evidence>
<dbReference type="InterPro" id="IPR039422">
    <property type="entry name" value="MarR/SlyA-like"/>
</dbReference>
<name>A0ABT7MD67_9PSEU</name>
<proteinExistence type="predicted"/>
<dbReference type="SMART" id="SM00347">
    <property type="entry name" value="HTH_MARR"/>
    <property type="match status" value="1"/>
</dbReference>
<evidence type="ECO:0000313" key="2">
    <source>
        <dbReference type="EMBL" id="MDL5158605.1"/>
    </source>
</evidence>
<dbReference type="PANTHER" id="PTHR33164">
    <property type="entry name" value="TRANSCRIPTIONAL REGULATOR, MARR FAMILY"/>
    <property type="match status" value="1"/>
</dbReference>
<dbReference type="InterPro" id="IPR036388">
    <property type="entry name" value="WH-like_DNA-bd_sf"/>
</dbReference>
<dbReference type="Proteomes" id="UP001231924">
    <property type="component" value="Unassembled WGS sequence"/>
</dbReference>
<dbReference type="PANTHER" id="PTHR33164:SF43">
    <property type="entry name" value="HTH-TYPE TRANSCRIPTIONAL REPRESSOR YETL"/>
    <property type="match status" value="1"/>
</dbReference>
<dbReference type="SUPFAM" id="SSF46785">
    <property type="entry name" value="Winged helix' DNA-binding domain"/>
    <property type="match status" value="1"/>
</dbReference>
<feature type="domain" description="HTH marR-type" evidence="1">
    <location>
        <begin position="21"/>
        <end position="153"/>
    </location>
</feature>
<dbReference type="PROSITE" id="PS50995">
    <property type="entry name" value="HTH_MARR_2"/>
    <property type="match status" value="1"/>
</dbReference>
<accession>A0ABT7MD67</accession>
<dbReference type="InterPro" id="IPR000835">
    <property type="entry name" value="HTH_MarR-typ"/>
</dbReference>
<protein>
    <submittedName>
        <fullName evidence="2">MarR family winged helix-turn-helix transcriptional regulator</fullName>
    </submittedName>
</protein>